<evidence type="ECO:0000313" key="3">
    <source>
        <dbReference type="Proteomes" id="UP000251144"/>
    </source>
</evidence>
<protein>
    <recommendedName>
        <fullName evidence="1">Phage-Barnase-EndoU-ColicinE5/D-RelE like nuclease 4 domain-containing protein</fullName>
    </recommendedName>
</protein>
<accession>A0A329U0V5</accession>
<gene>
    <name evidence="2" type="ORF">C4N26_00215</name>
</gene>
<dbReference type="Pfam" id="PF18813">
    <property type="entry name" value="PBECR4"/>
    <property type="match status" value="1"/>
</dbReference>
<name>A0A329U0V5_9FIRM</name>
<evidence type="ECO:0000259" key="1">
    <source>
        <dbReference type="Pfam" id="PF18813"/>
    </source>
</evidence>
<evidence type="ECO:0000313" key="2">
    <source>
        <dbReference type="EMBL" id="RAW55462.1"/>
    </source>
</evidence>
<organism evidence="2 3">
    <name type="scientific">Faecalibacterium prausnitzii</name>
    <dbReference type="NCBI Taxonomy" id="853"/>
    <lineage>
        <taxon>Bacteria</taxon>
        <taxon>Bacillati</taxon>
        <taxon>Bacillota</taxon>
        <taxon>Clostridia</taxon>
        <taxon>Eubacteriales</taxon>
        <taxon>Oscillospiraceae</taxon>
        <taxon>Faecalibacterium</taxon>
    </lineage>
</organism>
<comment type="caution">
    <text evidence="2">The sequence shown here is derived from an EMBL/GenBank/DDBJ whole genome shotgun (WGS) entry which is preliminary data.</text>
</comment>
<dbReference type="RefSeq" id="WP_187156265.1">
    <property type="nucleotide sequence ID" value="NZ_DAWCSY010000022.1"/>
</dbReference>
<reference evidence="2 3" key="1">
    <citation type="submission" date="2018-02" db="EMBL/GenBank/DDBJ databases">
        <title>Complete genome sequencing of Faecalibacterium prausnitzii strains isolated from the human gut.</title>
        <authorList>
            <person name="Fitzgerald B.C."/>
            <person name="Shkoporov A.N."/>
            <person name="Ross P.R."/>
            <person name="Hill C."/>
        </authorList>
    </citation>
    <scope>NUCLEOTIDE SEQUENCE [LARGE SCALE GENOMIC DNA]</scope>
    <source>
        <strain evidence="2 3">APC942/32-1</strain>
    </source>
</reference>
<proteinExistence type="predicted"/>
<dbReference type="Proteomes" id="UP000251144">
    <property type="component" value="Unassembled WGS sequence"/>
</dbReference>
<dbReference type="EMBL" id="PRLB01000001">
    <property type="protein sequence ID" value="RAW55462.1"/>
    <property type="molecule type" value="Genomic_DNA"/>
</dbReference>
<dbReference type="AlphaFoldDB" id="A0A329U0V5"/>
<dbReference type="InterPro" id="IPR041420">
    <property type="entry name" value="PBECR4"/>
</dbReference>
<sequence>MKKLNDKKQVVAQISAAARLYKKNLVGKHFLYVFDGRAIEVAYQAKGFRHLTGVDTGLDAMSFYKKAVSGTLQANQIFFSPHHPYQLCQRKLVHLSDIAGMVTSECFMLENITTETQSFQFGTTDLAFVLCLNRHKDASGEYKSSKYIVESLRDEDGFAKSEGAYPVTHILSKRNDEPFYHEVVYLDERESIETLPPLAAELVRLTDEAGT</sequence>
<feature type="domain" description="Phage-Barnase-EndoU-ColicinE5/D-RelE like nuclease 4" evidence="1">
    <location>
        <begin position="14"/>
        <end position="188"/>
    </location>
</feature>